<comment type="caution">
    <text evidence="1">The sequence shown here is derived from an EMBL/GenBank/DDBJ whole genome shotgun (WGS) entry which is preliminary data.</text>
</comment>
<proteinExistence type="predicted"/>
<organism evidence="1 2">
    <name type="scientific">Trichonephila inaurata madagascariensis</name>
    <dbReference type="NCBI Taxonomy" id="2747483"/>
    <lineage>
        <taxon>Eukaryota</taxon>
        <taxon>Metazoa</taxon>
        <taxon>Ecdysozoa</taxon>
        <taxon>Arthropoda</taxon>
        <taxon>Chelicerata</taxon>
        <taxon>Arachnida</taxon>
        <taxon>Araneae</taxon>
        <taxon>Araneomorphae</taxon>
        <taxon>Entelegynae</taxon>
        <taxon>Araneoidea</taxon>
        <taxon>Nephilidae</taxon>
        <taxon>Trichonephila</taxon>
        <taxon>Trichonephila inaurata</taxon>
    </lineage>
</organism>
<protein>
    <submittedName>
        <fullName evidence="1">Uncharacterized protein</fullName>
    </submittedName>
</protein>
<keyword evidence="2" id="KW-1185">Reference proteome</keyword>
<gene>
    <name evidence="1" type="primary">NCL1_36696</name>
    <name evidence="1" type="ORF">TNIN_198131</name>
</gene>
<reference evidence="1" key="1">
    <citation type="submission" date="2020-08" db="EMBL/GenBank/DDBJ databases">
        <title>Multicomponent nature underlies the extraordinary mechanical properties of spider dragline silk.</title>
        <authorList>
            <person name="Kono N."/>
            <person name="Nakamura H."/>
            <person name="Mori M."/>
            <person name="Yoshida Y."/>
            <person name="Ohtoshi R."/>
            <person name="Malay A.D."/>
            <person name="Moran D.A.P."/>
            <person name="Tomita M."/>
            <person name="Numata K."/>
            <person name="Arakawa K."/>
        </authorList>
    </citation>
    <scope>NUCLEOTIDE SEQUENCE</scope>
</reference>
<evidence type="ECO:0000313" key="2">
    <source>
        <dbReference type="Proteomes" id="UP000886998"/>
    </source>
</evidence>
<evidence type="ECO:0000313" key="1">
    <source>
        <dbReference type="EMBL" id="GFY58549.1"/>
    </source>
</evidence>
<dbReference type="Proteomes" id="UP000886998">
    <property type="component" value="Unassembled WGS sequence"/>
</dbReference>
<name>A0A8X7CB96_9ARAC</name>
<dbReference type="EMBL" id="BMAV01012150">
    <property type="protein sequence ID" value="GFY58549.1"/>
    <property type="molecule type" value="Genomic_DNA"/>
</dbReference>
<dbReference type="AlphaFoldDB" id="A0A8X7CB96"/>
<accession>A0A8X7CB96</accession>
<sequence>MLQENASQLLPYRRRLERLAGIVKFQELLKQYPISVKVVLNEHGYHISDCTYIREKCTEEPDTLPAIPVVSDPCSCQRNCLVCGRGEEPPHDCAIHVLLESMVFQERMLYGEPTEARLEEILRSGKEYLPRAMCAYDRPK</sequence>